<name>A0ACB5U2D5_AMBMO</name>
<reference evidence="1" key="1">
    <citation type="submission" date="2023-04" db="EMBL/GenBank/DDBJ databases">
        <title>Ambrosiozyma monospora NBRC 10751.</title>
        <authorList>
            <person name="Ichikawa N."/>
            <person name="Sato H."/>
            <person name="Tonouchi N."/>
        </authorList>
    </citation>
    <scope>NUCLEOTIDE SEQUENCE</scope>
    <source>
        <strain evidence="1">NBRC 10751</strain>
    </source>
</reference>
<evidence type="ECO:0000313" key="1">
    <source>
        <dbReference type="EMBL" id="GME99594.1"/>
    </source>
</evidence>
<gene>
    <name evidence="1" type="ORF">Amon02_001076200</name>
</gene>
<proteinExistence type="predicted"/>
<accession>A0ACB5U2D5</accession>
<organism evidence="1 2">
    <name type="scientific">Ambrosiozyma monospora</name>
    <name type="common">Yeast</name>
    <name type="synonym">Endomycopsis monosporus</name>
    <dbReference type="NCBI Taxonomy" id="43982"/>
    <lineage>
        <taxon>Eukaryota</taxon>
        <taxon>Fungi</taxon>
        <taxon>Dikarya</taxon>
        <taxon>Ascomycota</taxon>
        <taxon>Saccharomycotina</taxon>
        <taxon>Pichiomycetes</taxon>
        <taxon>Pichiales</taxon>
        <taxon>Pichiaceae</taxon>
        <taxon>Ambrosiozyma</taxon>
    </lineage>
</organism>
<dbReference type="EMBL" id="BSXS01011054">
    <property type="protein sequence ID" value="GME99594.1"/>
    <property type="molecule type" value="Genomic_DNA"/>
</dbReference>
<keyword evidence="2" id="KW-1185">Reference proteome</keyword>
<dbReference type="Proteomes" id="UP001165064">
    <property type="component" value="Unassembled WGS sequence"/>
</dbReference>
<protein>
    <submittedName>
        <fullName evidence="1">Unnamed protein product</fullName>
    </submittedName>
</protein>
<comment type="caution">
    <text evidence="1">The sequence shown here is derived from an EMBL/GenBank/DDBJ whole genome shotgun (WGS) entry which is preliminary data.</text>
</comment>
<sequence>MVGQPEAGLGRLVLAITDCCEDDDHGYDLDEDEEYGALVADFGGEIEMMVKAVDRTLCGDEEFIELVTNANKTLKGLEEYNLCGDPFGGTRKYLKGLQKSLDALESEDEEESNDS</sequence>
<evidence type="ECO:0000313" key="2">
    <source>
        <dbReference type="Proteomes" id="UP001165064"/>
    </source>
</evidence>